<feature type="transmembrane region" description="Helical" evidence="6">
    <location>
        <begin position="153"/>
        <end position="179"/>
    </location>
</feature>
<feature type="transmembrane region" description="Helical" evidence="6">
    <location>
        <begin position="247"/>
        <end position="266"/>
    </location>
</feature>
<keyword evidence="2 6" id="KW-0812">Transmembrane</keyword>
<dbReference type="PROSITE" id="PS50850">
    <property type="entry name" value="MFS"/>
    <property type="match status" value="1"/>
</dbReference>
<feature type="transmembrane region" description="Helical" evidence="6">
    <location>
        <begin position="505"/>
        <end position="535"/>
    </location>
</feature>
<dbReference type="GO" id="GO:0022857">
    <property type="term" value="F:transmembrane transporter activity"/>
    <property type="evidence" value="ECO:0007669"/>
    <property type="project" value="InterPro"/>
</dbReference>
<evidence type="ECO:0000256" key="2">
    <source>
        <dbReference type="ARBA" id="ARBA00022692"/>
    </source>
</evidence>
<evidence type="ECO:0000256" key="3">
    <source>
        <dbReference type="ARBA" id="ARBA00022989"/>
    </source>
</evidence>
<feature type="compositionally biased region" description="Basic and acidic residues" evidence="5">
    <location>
        <begin position="658"/>
        <end position="667"/>
    </location>
</feature>
<dbReference type="InterPro" id="IPR020846">
    <property type="entry name" value="MFS_dom"/>
</dbReference>
<sequence>MATTRFCHTVSTQIGSEKLNYIPDPRLPAMALDISQTARQDRTQPLDSMPPVALSGPNYETRCQRTATGADDVIATSGTDWSREATVKMEYKENRDHHNSVVSTSTYASTAYDPAAYAAIKDKDHEQRGVSDPMLVDESLSIPEWKASKHQMIIITTLSIMSFVIALDANVIVTSLSAIIQDIGGTSTQAFWVGTAYLISCAVAMPFLASLSDIFGRPIILIGSLIFFTAGTILCCVAGGIDMLLGGRVIQGIGAGGMYVLSLVVFTDIVPLRHRPKLYGVIQMAWAIGSLVGPIIGGAIAEHTTWRWIFYINFPICGYSLVAIPILLTLKPPTATVGEKLKRVDWIGGFLFIGSMVTFLVGISWGGNDFPWRSAQTLVPLFIGAAGLVVSLLYESKFAAHPFLRKMLFTDRSAITVYILGLLQGFILYGQLYYVPFYFLSVAEYTPTMAGVAMLPVTLLLLPGSIISGILVSRFNAYRWSIWIGWALMALASGLFIYWDVDTSIAVHVITLVIGGIGHGFVLNAQTFVTGAIVAPQNSGHAAAMYLFLRMLGCAIGVNVGSTTFQNVMGIKLERKGIASDIARRAEEYLGVLKTLPEGTYKDAILESYAYGFKGVHGVYVSLAVLAFFASFMIRHYDLNKLHETQHTLQQNRLSRLLESHHQRTRGEQIPTTDESS</sequence>
<dbReference type="AlphaFoldDB" id="A0A484FMG6"/>
<feature type="transmembrane region" description="Helical" evidence="6">
    <location>
        <begin position="547"/>
        <end position="565"/>
    </location>
</feature>
<feature type="region of interest" description="Disordered" evidence="5">
    <location>
        <begin position="658"/>
        <end position="677"/>
    </location>
</feature>
<feature type="transmembrane region" description="Helical" evidence="6">
    <location>
        <begin position="346"/>
        <end position="365"/>
    </location>
</feature>
<protein>
    <submittedName>
        <fullName evidence="8">Efflux pump FUS6</fullName>
    </submittedName>
</protein>
<feature type="transmembrane region" description="Helical" evidence="6">
    <location>
        <begin position="377"/>
        <end position="394"/>
    </location>
</feature>
<feature type="transmembrane region" description="Helical" evidence="6">
    <location>
        <begin position="415"/>
        <end position="434"/>
    </location>
</feature>
<dbReference type="Pfam" id="PF07690">
    <property type="entry name" value="MFS_1"/>
    <property type="match status" value="1"/>
</dbReference>
<feature type="transmembrane region" description="Helical" evidence="6">
    <location>
        <begin position="219"/>
        <end position="241"/>
    </location>
</feature>
<keyword evidence="3 6" id="KW-1133">Transmembrane helix</keyword>
<dbReference type="OrthoDB" id="2351791at2759"/>
<keyword evidence="9" id="KW-1185">Reference proteome</keyword>
<dbReference type="CDD" id="cd17502">
    <property type="entry name" value="MFS_Azr1_MDR_like"/>
    <property type="match status" value="1"/>
</dbReference>
<evidence type="ECO:0000259" key="7">
    <source>
        <dbReference type="PROSITE" id="PS50850"/>
    </source>
</evidence>
<dbReference type="Proteomes" id="UP000014480">
    <property type="component" value="Unassembled WGS sequence"/>
</dbReference>
<keyword evidence="4 6" id="KW-0472">Membrane</keyword>
<reference evidence="9" key="2">
    <citation type="journal article" date="2019" name="Mol. Plant Microbe Interact.">
        <title>Genome sequence resources for four phytopathogenic fungi from the Colletotrichum orbiculare species complex.</title>
        <authorList>
            <person name="Gan P."/>
            <person name="Tsushima A."/>
            <person name="Narusaka M."/>
            <person name="Narusaka Y."/>
            <person name="Takano Y."/>
            <person name="Kubo Y."/>
            <person name="Shirasu K."/>
        </authorList>
    </citation>
    <scope>GENOME REANNOTATION</scope>
    <source>
        <strain evidence="9">104-T / ATCC 96160 / CBS 514.97 / LARS 414 / MAFF 240422</strain>
    </source>
</reference>
<comment type="caution">
    <text evidence="8">The sequence shown here is derived from an EMBL/GenBank/DDBJ whole genome shotgun (WGS) entry which is preliminary data.</text>
</comment>
<feature type="transmembrane region" description="Helical" evidence="6">
    <location>
        <begin position="278"/>
        <end position="296"/>
    </location>
</feature>
<dbReference type="PANTHER" id="PTHR23501">
    <property type="entry name" value="MAJOR FACILITATOR SUPERFAMILY"/>
    <property type="match status" value="1"/>
</dbReference>
<feature type="region of interest" description="Disordered" evidence="5">
    <location>
        <begin position="40"/>
        <end position="59"/>
    </location>
</feature>
<evidence type="ECO:0000256" key="1">
    <source>
        <dbReference type="ARBA" id="ARBA00004141"/>
    </source>
</evidence>
<feature type="transmembrane region" description="Helical" evidence="6">
    <location>
        <begin position="308"/>
        <end position="330"/>
    </location>
</feature>
<evidence type="ECO:0000256" key="4">
    <source>
        <dbReference type="ARBA" id="ARBA00023136"/>
    </source>
</evidence>
<evidence type="ECO:0000256" key="6">
    <source>
        <dbReference type="SAM" id="Phobius"/>
    </source>
</evidence>
<proteinExistence type="predicted"/>
<reference evidence="9" key="1">
    <citation type="journal article" date="2013" name="New Phytol.">
        <title>Comparative genomic and transcriptomic analyses reveal the hemibiotrophic stage shift of Colletotrichum fungi.</title>
        <authorList>
            <person name="Gan P."/>
            <person name="Ikeda K."/>
            <person name="Irieda H."/>
            <person name="Narusaka M."/>
            <person name="O'Connell R.J."/>
            <person name="Narusaka Y."/>
            <person name="Takano Y."/>
            <person name="Kubo Y."/>
            <person name="Shirasu K."/>
        </authorList>
    </citation>
    <scope>NUCLEOTIDE SEQUENCE [LARGE SCALE GENOMIC DNA]</scope>
    <source>
        <strain evidence="9">104-T / ATCC 96160 / CBS 514.97 / LARS 414 / MAFF 240422</strain>
    </source>
</reference>
<dbReference type="Gene3D" id="1.20.1250.20">
    <property type="entry name" value="MFS general substrate transporter like domains"/>
    <property type="match status" value="1"/>
</dbReference>
<feature type="transmembrane region" description="Helical" evidence="6">
    <location>
        <begin position="191"/>
        <end position="212"/>
    </location>
</feature>
<dbReference type="InterPro" id="IPR011701">
    <property type="entry name" value="MFS"/>
</dbReference>
<name>A0A484FMG6_COLOR</name>
<dbReference type="InterPro" id="IPR036259">
    <property type="entry name" value="MFS_trans_sf"/>
</dbReference>
<evidence type="ECO:0000313" key="9">
    <source>
        <dbReference type="Proteomes" id="UP000014480"/>
    </source>
</evidence>
<evidence type="ECO:0000313" key="8">
    <source>
        <dbReference type="EMBL" id="TDZ19649.1"/>
    </source>
</evidence>
<feature type="transmembrane region" description="Helical" evidence="6">
    <location>
        <begin position="480"/>
        <end position="499"/>
    </location>
</feature>
<dbReference type="GO" id="GO:0005886">
    <property type="term" value="C:plasma membrane"/>
    <property type="evidence" value="ECO:0007669"/>
    <property type="project" value="TreeGrafter"/>
</dbReference>
<dbReference type="Gene3D" id="1.20.1720.10">
    <property type="entry name" value="Multidrug resistance protein D"/>
    <property type="match status" value="1"/>
</dbReference>
<dbReference type="SUPFAM" id="SSF103473">
    <property type="entry name" value="MFS general substrate transporter"/>
    <property type="match status" value="1"/>
</dbReference>
<dbReference type="EMBL" id="AMCV02000020">
    <property type="protein sequence ID" value="TDZ19649.1"/>
    <property type="molecule type" value="Genomic_DNA"/>
</dbReference>
<feature type="transmembrane region" description="Helical" evidence="6">
    <location>
        <begin position="616"/>
        <end position="634"/>
    </location>
</feature>
<dbReference type="PANTHER" id="PTHR23501:SF94">
    <property type="entry name" value="MAJOR FACILITATOR SUPERFAMILY (MFS) PROFILE DOMAIN-CONTAINING PROTEIN"/>
    <property type="match status" value="1"/>
</dbReference>
<organism evidence="8 9">
    <name type="scientific">Colletotrichum orbiculare (strain 104-T / ATCC 96160 / CBS 514.97 / LARS 414 / MAFF 240422)</name>
    <name type="common">Cucumber anthracnose fungus</name>
    <name type="synonym">Colletotrichum lagenarium</name>
    <dbReference type="NCBI Taxonomy" id="1213857"/>
    <lineage>
        <taxon>Eukaryota</taxon>
        <taxon>Fungi</taxon>
        <taxon>Dikarya</taxon>
        <taxon>Ascomycota</taxon>
        <taxon>Pezizomycotina</taxon>
        <taxon>Sordariomycetes</taxon>
        <taxon>Hypocreomycetidae</taxon>
        <taxon>Glomerellales</taxon>
        <taxon>Glomerellaceae</taxon>
        <taxon>Colletotrichum</taxon>
        <taxon>Colletotrichum orbiculare species complex</taxon>
    </lineage>
</organism>
<comment type="subcellular location">
    <subcellularLocation>
        <location evidence="1">Membrane</location>
        <topology evidence="1">Multi-pass membrane protein</topology>
    </subcellularLocation>
</comment>
<dbReference type="PRINTS" id="PR01036">
    <property type="entry name" value="TCRTETB"/>
</dbReference>
<feature type="transmembrane region" description="Helical" evidence="6">
    <location>
        <begin position="454"/>
        <end position="473"/>
    </location>
</feature>
<accession>A0A484FMG6</accession>
<feature type="domain" description="Major facilitator superfamily (MFS) profile" evidence="7">
    <location>
        <begin position="154"/>
        <end position="639"/>
    </location>
</feature>
<gene>
    <name evidence="8" type="primary">FUS6-2</name>
    <name evidence="8" type="ORF">Cob_v007516</name>
</gene>
<evidence type="ECO:0000256" key="5">
    <source>
        <dbReference type="SAM" id="MobiDB-lite"/>
    </source>
</evidence>